<dbReference type="GO" id="GO:0005524">
    <property type="term" value="F:ATP binding"/>
    <property type="evidence" value="ECO:0007669"/>
    <property type="project" value="InterPro"/>
</dbReference>
<accession>M1CZ03</accession>
<feature type="compositionally biased region" description="Polar residues" evidence="1">
    <location>
        <begin position="63"/>
        <end position="75"/>
    </location>
</feature>
<sequence length="321" mass="36449">MSTIPKNSIDLEKENKQTNPSAHASTNLGKGRRQGLTNSTLFTSQRMATKPKNSIDLEKENKQTNPSAHASTNLGSIGKGRGQGLKSSTFSTSQGMGMKHNNYMTSDSDVGCINKSALYANQHIKTPSKSTRANSTMSSSQEMQRTDKMILEIEDMQTNSFPASIDQVIEHSQITEKGSSNPTKHKFEAFDMNDHRDHIMGWMNELWNKWRRYLHAKYAKDNPIQQSLKNIPRGVDRKEWEWLVKEHFTSESFQKLNVMFHVASASEFLHHGYSVPVIHFDLKRSNVLLDNEMMGHLTDFGIAKLLRKEASFSFLSFLFSD</sequence>
<dbReference type="PROSITE" id="PS50011">
    <property type="entry name" value="PROTEIN_KINASE_DOM"/>
    <property type="match status" value="1"/>
</dbReference>
<dbReference type="PANTHER" id="PTHR33499">
    <property type="entry name" value="OS12G0282400 PROTEIN-RELATED"/>
    <property type="match status" value="1"/>
</dbReference>
<protein>
    <submittedName>
        <fullName evidence="3">Protein kinase-coding resistance protein</fullName>
    </submittedName>
</protein>
<dbReference type="Gene3D" id="1.10.510.10">
    <property type="entry name" value="Transferase(Phosphotransferase) domain 1"/>
    <property type="match status" value="1"/>
</dbReference>
<dbReference type="InterPro" id="IPR008271">
    <property type="entry name" value="Ser/Thr_kinase_AS"/>
</dbReference>
<dbReference type="Gramene" id="PGSC0003DMT400077862">
    <property type="protein sequence ID" value="PGSC0003DMT400077862"/>
    <property type="gene ID" value="PGSC0003DMG400030290"/>
</dbReference>
<proteinExistence type="predicted"/>
<dbReference type="HOGENOM" id="CLU_867146_0_0_1"/>
<dbReference type="PROSITE" id="PS00108">
    <property type="entry name" value="PROTEIN_KINASE_ST"/>
    <property type="match status" value="1"/>
</dbReference>
<reference evidence="4" key="1">
    <citation type="journal article" date="2011" name="Nature">
        <title>Genome sequence and analysis of the tuber crop potato.</title>
        <authorList>
            <consortium name="The Potato Genome Sequencing Consortium"/>
        </authorList>
    </citation>
    <scope>NUCLEOTIDE SEQUENCE [LARGE SCALE GENOMIC DNA]</scope>
    <source>
        <strain evidence="4">cv. DM1-3 516 R44</strain>
    </source>
</reference>
<feature type="compositionally biased region" description="Polar residues" evidence="1">
    <location>
        <begin position="17"/>
        <end position="28"/>
    </location>
</feature>
<reference evidence="3" key="2">
    <citation type="submission" date="2015-06" db="UniProtKB">
        <authorList>
            <consortium name="EnsemblPlants"/>
        </authorList>
    </citation>
    <scope>IDENTIFICATION</scope>
    <source>
        <strain evidence="3">DM1-3 516 R44</strain>
    </source>
</reference>
<name>M1CZ03_SOLTU</name>
<feature type="compositionally biased region" description="Polar residues" evidence="1">
    <location>
        <begin position="85"/>
        <end position="95"/>
    </location>
</feature>
<evidence type="ECO:0000313" key="3">
    <source>
        <dbReference type="EnsemblPlants" id="PGSC0003DMT400077862"/>
    </source>
</evidence>
<evidence type="ECO:0000259" key="2">
    <source>
        <dbReference type="PROSITE" id="PS50011"/>
    </source>
</evidence>
<evidence type="ECO:0000256" key="1">
    <source>
        <dbReference type="SAM" id="MobiDB-lite"/>
    </source>
</evidence>
<feature type="region of interest" description="Disordered" evidence="1">
    <location>
        <begin position="1"/>
        <end position="96"/>
    </location>
</feature>
<feature type="compositionally biased region" description="Basic and acidic residues" evidence="1">
    <location>
        <begin position="53"/>
        <end position="62"/>
    </location>
</feature>
<dbReference type="PaxDb" id="4113-PGSC0003DMT400077862"/>
<dbReference type="InterPro" id="IPR011009">
    <property type="entry name" value="Kinase-like_dom_sf"/>
</dbReference>
<dbReference type="Pfam" id="PF00069">
    <property type="entry name" value="Pkinase"/>
    <property type="match status" value="1"/>
</dbReference>
<feature type="compositionally biased region" description="Polar residues" evidence="1">
    <location>
        <begin position="35"/>
        <end position="47"/>
    </location>
</feature>
<dbReference type="SUPFAM" id="SSF56112">
    <property type="entry name" value="Protein kinase-like (PK-like)"/>
    <property type="match status" value="1"/>
</dbReference>
<evidence type="ECO:0000313" key="4">
    <source>
        <dbReference type="Proteomes" id="UP000011115"/>
    </source>
</evidence>
<feature type="domain" description="Protein kinase" evidence="2">
    <location>
        <begin position="71"/>
        <end position="321"/>
    </location>
</feature>
<dbReference type="InterPro" id="IPR000719">
    <property type="entry name" value="Prot_kinase_dom"/>
</dbReference>
<organism evidence="3 4">
    <name type="scientific">Solanum tuberosum</name>
    <name type="common">Potato</name>
    <dbReference type="NCBI Taxonomy" id="4113"/>
    <lineage>
        <taxon>Eukaryota</taxon>
        <taxon>Viridiplantae</taxon>
        <taxon>Streptophyta</taxon>
        <taxon>Embryophyta</taxon>
        <taxon>Tracheophyta</taxon>
        <taxon>Spermatophyta</taxon>
        <taxon>Magnoliopsida</taxon>
        <taxon>eudicotyledons</taxon>
        <taxon>Gunneridae</taxon>
        <taxon>Pentapetalae</taxon>
        <taxon>asterids</taxon>
        <taxon>lamiids</taxon>
        <taxon>Solanales</taxon>
        <taxon>Solanaceae</taxon>
        <taxon>Solanoideae</taxon>
        <taxon>Solaneae</taxon>
        <taxon>Solanum</taxon>
    </lineage>
</organism>
<dbReference type="AlphaFoldDB" id="M1CZ03"/>
<dbReference type="InParanoid" id="M1CZ03"/>
<dbReference type="PANTHER" id="PTHR33499:SF26">
    <property type="entry name" value="DUF4216 DOMAIN-CONTAINING PROTEIN"/>
    <property type="match status" value="1"/>
</dbReference>
<dbReference type="EnsemblPlants" id="PGSC0003DMT400077862">
    <property type="protein sequence ID" value="PGSC0003DMT400077862"/>
    <property type="gene ID" value="PGSC0003DMG400030290"/>
</dbReference>
<dbReference type="Proteomes" id="UP000011115">
    <property type="component" value="Unassembled WGS sequence"/>
</dbReference>
<keyword evidence="4" id="KW-1185">Reference proteome</keyword>
<dbReference type="GO" id="GO:0004672">
    <property type="term" value="F:protein kinase activity"/>
    <property type="evidence" value="ECO:0007669"/>
    <property type="project" value="InterPro"/>
</dbReference>